<dbReference type="EMBL" id="JAGEVF010000017">
    <property type="protein sequence ID" value="MBO3118014.1"/>
    <property type="molecule type" value="Genomic_DNA"/>
</dbReference>
<dbReference type="Proteomes" id="UP000676776">
    <property type="component" value="Unassembled WGS sequence"/>
</dbReference>
<gene>
    <name evidence="1" type="ORF">J4050_14750</name>
</gene>
<dbReference type="RefSeq" id="WP_208155389.1">
    <property type="nucleotide sequence ID" value="NZ_JAGEVF010000017.1"/>
</dbReference>
<keyword evidence="2" id="KW-1185">Reference proteome</keyword>
<sequence length="168" mass="19892">MRQTLILLFIFSLISCSSSKVNNKEINEIIVKTNFNDLKIAKISRVINSDTINFNELRFHNIDSALDTMKSMFLDFGSWNNKANGLHQKNIQRKVWENIKLFENDERFTIIADGTETVNEYYACLIVFDSQGKDCFDENHPLKNKLINYFHERMKENRKKEINYLDLR</sequence>
<reference evidence="1 2" key="1">
    <citation type="submission" date="2021-03" db="EMBL/GenBank/DDBJ databases">
        <title>Winogradskyella sp. nov., isolated from costal sediment.</title>
        <authorList>
            <person name="Gao C."/>
        </authorList>
    </citation>
    <scope>NUCLEOTIDE SEQUENCE [LARGE SCALE GENOMIC DNA]</scope>
    <source>
        <strain evidence="1 2">DF17</strain>
    </source>
</reference>
<organism evidence="1 2">
    <name type="scientific">Winogradskyella pelagia</name>
    <dbReference type="NCBI Taxonomy" id="2819984"/>
    <lineage>
        <taxon>Bacteria</taxon>
        <taxon>Pseudomonadati</taxon>
        <taxon>Bacteroidota</taxon>
        <taxon>Flavobacteriia</taxon>
        <taxon>Flavobacteriales</taxon>
        <taxon>Flavobacteriaceae</taxon>
        <taxon>Winogradskyella</taxon>
    </lineage>
</organism>
<evidence type="ECO:0008006" key="3">
    <source>
        <dbReference type="Google" id="ProtNLM"/>
    </source>
</evidence>
<proteinExistence type="predicted"/>
<evidence type="ECO:0000313" key="1">
    <source>
        <dbReference type="EMBL" id="MBO3118014.1"/>
    </source>
</evidence>
<accession>A0ABS3T6T0</accession>
<protein>
    <recommendedName>
        <fullName evidence="3">Lipoprotein</fullName>
    </recommendedName>
</protein>
<name>A0ABS3T6T0_9FLAO</name>
<dbReference type="PROSITE" id="PS51257">
    <property type="entry name" value="PROKAR_LIPOPROTEIN"/>
    <property type="match status" value="1"/>
</dbReference>
<evidence type="ECO:0000313" key="2">
    <source>
        <dbReference type="Proteomes" id="UP000676776"/>
    </source>
</evidence>
<comment type="caution">
    <text evidence="1">The sequence shown here is derived from an EMBL/GenBank/DDBJ whole genome shotgun (WGS) entry which is preliminary data.</text>
</comment>